<dbReference type="InterPro" id="IPR008984">
    <property type="entry name" value="SMAD_FHA_dom_sf"/>
</dbReference>
<dbReference type="OrthoDB" id="4062651at2759"/>
<comment type="caution">
    <text evidence="19">The sequence shown here is derived from an EMBL/GenBank/DDBJ whole genome shotgun (WGS) entry which is preliminary data.</text>
</comment>
<evidence type="ECO:0000256" key="5">
    <source>
        <dbReference type="ARBA" id="ARBA00022527"/>
    </source>
</evidence>
<dbReference type="PROSITE" id="PS50006">
    <property type="entry name" value="FHA_DOMAIN"/>
    <property type="match status" value="1"/>
</dbReference>
<evidence type="ECO:0000256" key="11">
    <source>
        <dbReference type="ARBA" id="ARBA00023006"/>
    </source>
</evidence>
<dbReference type="Pfam" id="PF00069">
    <property type="entry name" value="Pkinase"/>
    <property type="match status" value="1"/>
</dbReference>
<dbReference type="AlphaFoldDB" id="A0A0F2M7V3"/>
<dbReference type="GO" id="GO:0000422">
    <property type="term" value="P:autophagy of mitochondrion"/>
    <property type="evidence" value="ECO:0007669"/>
    <property type="project" value="TreeGrafter"/>
</dbReference>
<evidence type="ECO:0000256" key="8">
    <source>
        <dbReference type="ARBA" id="ARBA00022777"/>
    </source>
</evidence>
<comment type="catalytic activity">
    <reaction evidence="13">
        <text>L-threonyl-[protein] + ATP = O-phospho-L-threonyl-[protein] + ADP + H(+)</text>
        <dbReference type="Rhea" id="RHEA:46608"/>
        <dbReference type="Rhea" id="RHEA-COMP:11060"/>
        <dbReference type="Rhea" id="RHEA-COMP:11605"/>
        <dbReference type="ChEBI" id="CHEBI:15378"/>
        <dbReference type="ChEBI" id="CHEBI:30013"/>
        <dbReference type="ChEBI" id="CHEBI:30616"/>
        <dbReference type="ChEBI" id="CHEBI:61977"/>
        <dbReference type="ChEBI" id="CHEBI:456216"/>
        <dbReference type="EC" id="2.7.11.1"/>
    </reaction>
</comment>
<evidence type="ECO:0000256" key="6">
    <source>
        <dbReference type="ARBA" id="ARBA00022679"/>
    </source>
</evidence>
<dbReference type="InterPro" id="IPR000253">
    <property type="entry name" value="FHA_dom"/>
</dbReference>
<dbReference type="GO" id="GO:0005829">
    <property type="term" value="C:cytosol"/>
    <property type="evidence" value="ECO:0007669"/>
    <property type="project" value="TreeGrafter"/>
</dbReference>
<keyword evidence="4" id="KW-0813">Transport</keyword>
<sequence length="624" mass="68182">MPQSLALFFLNPLNRAAYEVAGNDSNKHLLWEPRVFGIGHVASKSGNPTVLATIGRDGDIYIPDENISRVHCSFELDADTGIVMLYDRSNSQTTQTVGNDAFPFEFGRPRKVVVMPDINTTFGIGGIRSDKYQFTIVWPDDTAALQQRKSAMLQPNPRLARTLDLLRDTALPTGMLTRIHTPGGPSPDTIRFKTIGEKLGSGSFGEVSKAVNVDTGQLLAVKDIKQAGRLQNPREWLYLKREIQALSSISHEHIVEFLGFQDSDQPVAHIFMALKTGTLHSLVTQSPGSSVDKLATTTLHHMLKALDYLAVKGLIHRDLKPENILYDPTPDGKYHFCLGDLGFCNSARVAVTHVGTPDFTAPEIIYEEPQTPRVDIWSLFVTLLWVLDVDGFRGIVDGRRPRQESIRKTVLHIAATNPHISPISAMGRRDPDKRATAAQMLVKCFNGDGLSTNPRQIGPIAPLVDTVTVPTTPVKPPPARNALPTPVATATRTPQTPDPFYRARPATRGRPPRLRATAAGGIPATTTTTTTAATAATNATGAAPNRDYFAFRTRATLRRVRTPGAASPWPYPLARPPRQPKHAAAPPNRGNDKTIHAFPVKQPEPNVPRPCTMPGAFVEEDGTQ</sequence>
<dbReference type="GeneID" id="27670689"/>
<dbReference type="GO" id="GO:0042594">
    <property type="term" value="P:response to starvation"/>
    <property type="evidence" value="ECO:0007669"/>
    <property type="project" value="TreeGrafter"/>
</dbReference>
<dbReference type="SUPFAM" id="SSF49879">
    <property type="entry name" value="SMAD/FHA domain"/>
    <property type="match status" value="1"/>
</dbReference>
<dbReference type="EC" id="2.7.11.1" evidence="3"/>
<dbReference type="VEuPathDB" id="FungiDB:SPSK_08825"/>
<dbReference type="GO" id="GO:0010506">
    <property type="term" value="P:regulation of autophagy"/>
    <property type="evidence" value="ECO:0007669"/>
    <property type="project" value="InterPro"/>
</dbReference>
<protein>
    <recommendedName>
        <fullName evidence="3">non-specific serine/threonine protein kinase</fullName>
        <ecNumber evidence="3">2.7.11.1</ecNumber>
    </recommendedName>
    <alternativeName>
        <fullName evidence="12">Autophagy-related protein 1</fullName>
    </alternativeName>
</protein>
<dbReference type="PANTHER" id="PTHR24348:SF22">
    <property type="entry name" value="NON-SPECIFIC SERINE_THREONINE PROTEIN KINASE"/>
    <property type="match status" value="1"/>
</dbReference>
<keyword evidence="6" id="KW-0808">Transferase</keyword>
<proteinExistence type="inferred from homology"/>
<dbReference type="InterPro" id="IPR045269">
    <property type="entry name" value="Atg1-like"/>
</dbReference>
<dbReference type="GO" id="GO:0034045">
    <property type="term" value="C:phagophore assembly site membrane"/>
    <property type="evidence" value="ECO:0007669"/>
    <property type="project" value="UniProtKB-SubCell"/>
</dbReference>
<feature type="region of interest" description="Disordered" evidence="16">
    <location>
        <begin position="561"/>
        <end position="624"/>
    </location>
</feature>
<evidence type="ECO:0000256" key="4">
    <source>
        <dbReference type="ARBA" id="ARBA00022448"/>
    </source>
</evidence>
<evidence type="ECO:0000256" key="3">
    <source>
        <dbReference type="ARBA" id="ARBA00012513"/>
    </source>
</evidence>
<reference evidence="19 20" key="2">
    <citation type="journal article" date="2015" name="Eukaryot. Cell">
        <title>Asexual propagation of a virulent clone complex in a human and feline outbreak of sporotrichosis.</title>
        <authorList>
            <person name="Teixeira Mde M."/>
            <person name="Rodrigues A.M."/>
            <person name="Tsui C.K."/>
            <person name="de Almeida L.G."/>
            <person name="Van Diepeningen A.D."/>
            <person name="van den Ende B.G."/>
            <person name="Fernandes G.F."/>
            <person name="Kano R."/>
            <person name="Hamelin R.C."/>
            <person name="Lopes-Bezerra L.M."/>
            <person name="Vasconcelos A.T."/>
            <person name="de Hoog S."/>
            <person name="de Camargo Z.P."/>
            <person name="Felipe M.S."/>
        </authorList>
    </citation>
    <scope>NUCLEOTIDE SEQUENCE [LARGE SCALE GENOMIC DNA]</scope>
    <source>
        <strain evidence="19 20">1099-18</strain>
    </source>
</reference>
<feature type="domain" description="Protein kinase" evidence="18">
    <location>
        <begin position="193"/>
        <end position="446"/>
    </location>
</feature>
<dbReference type="GO" id="GO:0034727">
    <property type="term" value="P:piecemeal microautophagy of the nucleus"/>
    <property type="evidence" value="ECO:0007669"/>
    <property type="project" value="TreeGrafter"/>
</dbReference>
<accession>A0A0F2M7V3</accession>
<organism evidence="19 20">
    <name type="scientific">Sporothrix schenckii 1099-18</name>
    <dbReference type="NCBI Taxonomy" id="1397361"/>
    <lineage>
        <taxon>Eukaryota</taxon>
        <taxon>Fungi</taxon>
        <taxon>Dikarya</taxon>
        <taxon>Ascomycota</taxon>
        <taxon>Pezizomycotina</taxon>
        <taxon>Sordariomycetes</taxon>
        <taxon>Sordariomycetidae</taxon>
        <taxon>Ophiostomatales</taxon>
        <taxon>Ophiostomataceae</taxon>
        <taxon>Sporothrix</taxon>
    </lineage>
</organism>
<evidence type="ECO:0000259" key="17">
    <source>
        <dbReference type="PROSITE" id="PS50006"/>
    </source>
</evidence>
<feature type="binding site" evidence="15">
    <location>
        <position position="222"/>
    </location>
    <ligand>
        <name>ATP</name>
        <dbReference type="ChEBI" id="CHEBI:30616"/>
    </ligand>
</feature>
<evidence type="ECO:0000256" key="15">
    <source>
        <dbReference type="PROSITE-ProRule" id="PRU10141"/>
    </source>
</evidence>
<dbReference type="PROSITE" id="PS50011">
    <property type="entry name" value="PROTEIN_KINASE_DOM"/>
    <property type="match status" value="1"/>
</dbReference>
<dbReference type="Proteomes" id="UP000033710">
    <property type="component" value="Unassembled WGS sequence"/>
</dbReference>
<dbReference type="Pfam" id="PF00498">
    <property type="entry name" value="FHA"/>
    <property type="match status" value="1"/>
</dbReference>
<evidence type="ECO:0000256" key="2">
    <source>
        <dbReference type="ARBA" id="ARBA00005575"/>
    </source>
</evidence>
<dbReference type="CDD" id="cd00060">
    <property type="entry name" value="FHA"/>
    <property type="match status" value="1"/>
</dbReference>
<dbReference type="KEGG" id="ssck:SPSK_08825"/>
<keyword evidence="9 15" id="KW-0067">ATP-binding</keyword>
<dbReference type="EMBL" id="AXCR01000007">
    <property type="protein sequence ID" value="KJR85154.1"/>
    <property type="molecule type" value="Genomic_DNA"/>
</dbReference>
<gene>
    <name evidence="19" type="ORF">SPSK_08825</name>
</gene>
<evidence type="ECO:0000256" key="12">
    <source>
        <dbReference type="ARBA" id="ARBA00030237"/>
    </source>
</evidence>
<name>A0A0F2M7V3_SPOSC</name>
<evidence type="ECO:0000256" key="16">
    <source>
        <dbReference type="SAM" id="MobiDB-lite"/>
    </source>
</evidence>
<reference evidence="19 20" key="1">
    <citation type="journal article" date="2014" name="BMC Genomics">
        <title>Comparative genomics of the major fungal agents of human and animal Sporotrichosis: Sporothrix schenckii and Sporothrix brasiliensis.</title>
        <authorList>
            <person name="Teixeira M.M."/>
            <person name="de Almeida L.G."/>
            <person name="Kubitschek-Barreira P."/>
            <person name="Alves F.L."/>
            <person name="Kioshima E.S."/>
            <person name="Abadio A.K."/>
            <person name="Fernandes L."/>
            <person name="Derengowski L.S."/>
            <person name="Ferreira K.S."/>
            <person name="Souza R.C."/>
            <person name="Ruiz J.C."/>
            <person name="de Andrade N.C."/>
            <person name="Paes H.C."/>
            <person name="Nicola A.M."/>
            <person name="Albuquerque P."/>
            <person name="Gerber A.L."/>
            <person name="Martins V.P."/>
            <person name="Peconick L.D."/>
            <person name="Neto A.V."/>
            <person name="Chaucanez C.B."/>
            <person name="Silva P.A."/>
            <person name="Cunha O.L."/>
            <person name="de Oliveira F.F."/>
            <person name="dos Santos T.C."/>
            <person name="Barros A.L."/>
            <person name="Soares M.A."/>
            <person name="de Oliveira L.M."/>
            <person name="Marini M.M."/>
            <person name="Villalobos-Duno H."/>
            <person name="Cunha M.M."/>
            <person name="de Hoog S."/>
            <person name="da Silveira J.F."/>
            <person name="Henrissat B."/>
            <person name="Nino-Vega G.A."/>
            <person name="Cisalpino P.S."/>
            <person name="Mora-Montes H.M."/>
            <person name="Almeida S.R."/>
            <person name="Stajich J.E."/>
            <person name="Lopes-Bezerra L.M."/>
            <person name="Vasconcelos A.T."/>
            <person name="Felipe M.S."/>
        </authorList>
    </citation>
    <scope>NUCLEOTIDE SEQUENCE [LARGE SCALE GENOMIC DNA]</scope>
    <source>
        <strain evidence="19 20">1099-18</strain>
    </source>
</reference>
<dbReference type="SMART" id="SM00220">
    <property type="entry name" value="S_TKc"/>
    <property type="match status" value="1"/>
</dbReference>
<dbReference type="InterPro" id="IPR000719">
    <property type="entry name" value="Prot_kinase_dom"/>
</dbReference>
<dbReference type="PROSITE" id="PS00108">
    <property type="entry name" value="PROTEIN_KINASE_ST"/>
    <property type="match status" value="1"/>
</dbReference>
<evidence type="ECO:0000256" key="9">
    <source>
        <dbReference type="ARBA" id="ARBA00022840"/>
    </source>
</evidence>
<keyword evidence="10" id="KW-0653">Protein transport</keyword>
<dbReference type="GO" id="GO:0005776">
    <property type="term" value="C:autophagosome"/>
    <property type="evidence" value="ECO:0007669"/>
    <property type="project" value="TreeGrafter"/>
</dbReference>
<dbReference type="InterPro" id="IPR008271">
    <property type="entry name" value="Ser/Thr_kinase_AS"/>
</dbReference>
<dbReference type="PROSITE" id="PS00107">
    <property type="entry name" value="PROTEIN_KINASE_ATP"/>
    <property type="match status" value="1"/>
</dbReference>
<evidence type="ECO:0000256" key="13">
    <source>
        <dbReference type="ARBA" id="ARBA00047899"/>
    </source>
</evidence>
<keyword evidence="8" id="KW-0418">Kinase</keyword>
<dbReference type="RefSeq" id="XP_016587830.1">
    <property type="nucleotide sequence ID" value="XM_016735412.1"/>
</dbReference>
<feature type="region of interest" description="Disordered" evidence="16">
    <location>
        <begin position="471"/>
        <end position="518"/>
    </location>
</feature>
<dbReference type="GO" id="GO:0004674">
    <property type="term" value="F:protein serine/threonine kinase activity"/>
    <property type="evidence" value="ECO:0007669"/>
    <property type="project" value="UniProtKB-KW"/>
</dbReference>
<evidence type="ECO:0000259" key="18">
    <source>
        <dbReference type="PROSITE" id="PS50011"/>
    </source>
</evidence>
<keyword evidence="7 15" id="KW-0547">Nucleotide-binding</keyword>
<evidence type="ECO:0000313" key="19">
    <source>
        <dbReference type="EMBL" id="KJR85154.1"/>
    </source>
</evidence>
<dbReference type="CDD" id="cd00180">
    <property type="entry name" value="PKc"/>
    <property type="match status" value="1"/>
</dbReference>
<dbReference type="SUPFAM" id="SSF56112">
    <property type="entry name" value="Protein kinase-like (PK-like)"/>
    <property type="match status" value="1"/>
</dbReference>
<dbReference type="GO" id="GO:0015031">
    <property type="term" value="P:protein transport"/>
    <property type="evidence" value="ECO:0007669"/>
    <property type="project" value="UniProtKB-KW"/>
</dbReference>
<dbReference type="GO" id="GO:0061709">
    <property type="term" value="P:reticulophagy"/>
    <property type="evidence" value="ECO:0007669"/>
    <property type="project" value="TreeGrafter"/>
</dbReference>
<dbReference type="InterPro" id="IPR017441">
    <property type="entry name" value="Protein_kinase_ATP_BS"/>
</dbReference>
<dbReference type="Gene3D" id="1.10.510.10">
    <property type="entry name" value="Transferase(Phosphotransferase) domain 1"/>
    <property type="match status" value="1"/>
</dbReference>
<keyword evidence="5" id="KW-0723">Serine/threonine-protein kinase</keyword>
<comment type="subcellular location">
    <subcellularLocation>
        <location evidence="1">Preautophagosomal structure membrane</location>
        <topology evidence="1">Peripheral membrane protein</topology>
    </subcellularLocation>
</comment>
<evidence type="ECO:0000256" key="7">
    <source>
        <dbReference type="ARBA" id="ARBA00022741"/>
    </source>
</evidence>
<dbReference type="PANTHER" id="PTHR24348">
    <property type="entry name" value="SERINE/THREONINE-PROTEIN KINASE UNC-51-RELATED"/>
    <property type="match status" value="1"/>
</dbReference>
<keyword evidence="11" id="KW-0072">Autophagy</keyword>
<evidence type="ECO:0000256" key="14">
    <source>
        <dbReference type="ARBA" id="ARBA00048679"/>
    </source>
</evidence>
<evidence type="ECO:0000256" key="1">
    <source>
        <dbReference type="ARBA" id="ARBA00004623"/>
    </source>
</evidence>
<feature type="domain" description="FHA" evidence="17">
    <location>
        <begin position="36"/>
        <end position="93"/>
    </location>
</feature>
<dbReference type="InterPro" id="IPR011009">
    <property type="entry name" value="Kinase-like_dom_sf"/>
</dbReference>
<evidence type="ECO:0000256" key="10">
    <source>
        <dbReference type="ARBA" id="ARBA00022927"/>
    </source>
</evidence>
<dbReference type="GO" id="GO:0005524">
    <property type="term" value="F:ATP binding"/>
    <property type="evidence" value="ECO:0007669"/>
    <property type="project" value="UniProtKB-UniRule"/>
</dbReference>
<dbReference type="GO" id="GO:0000045">
    <property type="term" value="P:autophagosome assembly"/>
    <property type="evidence" value="ECO:0007669"/>
    <property type="project" value="TreeGrafter"/>
</dbReference>
<evidence type="ECO:0000313" key="20">
    <source>
        <dbReference type="Proteomes" id="UP000033710"/>
    </source>
</evidence>
<comment type="similarity">
    <text evidence="2">Belongs to the protein kinase superfamily. CAMK Ser/Thr protein kinase family. CHEK2 subfamily.</text>
</comment>
<comment type="catalytic activity">
    <reaction evidence="14">
        <text>L-seryl-[protein] + ATP = O-phospho-L-seryl-[protein] + ADP + H(+)</text>
        <dbReference type="Rhea" id="RHEA:17989"/>
        <dbReference type="Rhea" id="RHEA-COMP:9863"/>
        <dbReference type="Rhea" id="RHEA-COMP:11604"/>
        <dbReference type="ChEBI" id="CHEBI:15378"/>
        <dbReference type="ChEBI" id="CHEBI:29999"/>
        <dbReference type="ChEBI" id="CHEBI:30616"/>
        <dbReference type="ChEBI" id="CHEBI:83421"/>
        <dbReference type="ChEBI" id="CHEBI:456216"/>
        <dbReference type="EC" id="2.7.11.1"/>
    </reaction>
</comment>